<evidence type="ECO:0000256" key="11">
    <source>
        <dbReference type="SAM" id="Phobius"/>
    </source>
</evidence>
<dbReference type="PROSITE" id="PS50885">
    <property type="entry name" value="HAMP"/>
    <property type="match status" value="1"/>
</dbReference>
<dbReference type="PANTHER" id="PTHR45436">
    <property type="entry name" value="SENSOR HISTIDINE KINASE YKOH"/>
    <property type="match status" value="1"/>
</dbReference>
<dbReference type="CDD" id="cd00082">
    <property type="entry name" value="HisKA"/>
    <property type="match status" value="1"/>
</dbReference>
<dbReference type="SUPFAM" id="SSF47384">
    <property type="entry name" value="Homodimeric domain of signal transducing histidine kinase"/>
    <property type="match status" value="1"/>
</dbReference>
<sequence length="410" mass="45157">MIPAIRRPIAAVGHGIIVYGRVAMLGRFRFPFQTIVGRMWLMALMMTLITSIIGMIVYYAAISLQLIDLKRDMPLQARAEIDYLVTHGQMHSSRFYEIYDRYGWTSLRVEHIPAVLFIILMSTGIGGLMAMVVARRISRPVIAVAQAAAQAAAGDRSVRVDSSGASIEVAQLIDSFNALVGEVETYERERQLLTAGVAHELRTPLTILKGRLHGIEDGIIDPAVGEASRLLQQVEHLLTLVNDLDTLARANMRQLPLDRRQVDVGEVMRRVVADIRPVVALRGVTFSEQYQPAPVMADPVRLAQVFTNIVANAIKHAPNDCLVTLDLRVNDGKAIASITDEGPGFAEDRRDMLFTPFWRDEANRHAGRPGIGLGLALAARLVEDHGGRISAHNRQDRSGACFVVELPLAP</sequence>
<dbReference type="InterPro" id="IPR036890">
    <property type="entry name" value="HATPase_C_sf"/>
</dbReference>
<accession>A0A7W6G8G4</accession>
<evidence type="ECO:0000256" key="7">
    <source>
        <dbReference type="ARBA" id="ARBA00022777"/>
    </source>
</evidence>
<keyword evidence="8 11" id="KW-1133">Transmembrane helix</keyword>
<organism evidence="14 15">
    <name type="scientific">Novosphingobium sediminicola</name>
    <dbReference type="NCBI Taxonomy" id="563162"/>
    <lineage>
        <taxon>Bacteria</taxon>
        <taxon>Pseudomonadati</taxon>
        <taxon>Pseudomonadota</taxon>
        <taxon>Alphaproteobacteria</taxon>
        <taxon>Sphingomonadales</taxon>
        <taxon>Sphingomonadaceae</taxon>
        <taxon>Novosphingobium</taxon>
    </lineage>
</organism>
<feature type="transmembrane region" description="Helical" evidence="11">
    <location>
        <begin position="39"/>
        <end position="61"/>
    </location>
</feature>
<dbReference type="InterPro" id="IPR003660">
    <property type="entry name" value="HAMP_dom"/>
</dbReference>
<comment type="caution">
    <text evidence="14">The sequence shown here is derived from an EMBL/GenBank/DDBJ whole genome shotgun (WGS) entry which is preliminary data.</text>
</comment>
<dbReference type="Gene3D" id="3.30.565.10">
    <property type="entry name" value="Histidine kinase-like ATPase, C-terminal domain"/>
    <property type="match status" value="1"/>
</dbReference>
<dbReference type="Pfam" id="PF00512">
    <property type="entry name" value="HisKA"/>
    <property type="match status" value="1"/>
</dbReference>
<dbReference type="EC" id="2.7.13.3" evidence="3"/>
<evidence type="ECO:0000256" key="10">
    <source>
        <dbReference type="ARBA" id="ARBA00023136"/>
    </source>
</evidence>
<dbReference type="CDD" id="cd00075">
    <property type="entry name" value="HATPase"/>
    <property type="match status" value="1"/>
</dbReference>
<feature type="transmembrane region" description="Helical" evidence="11">
    <location>
        <begin position="112"/>
        <end position="134"/>
    </location>
</feature>
<dbReference type="InterPro" id="IPR004358">
    <property type="entry name" value="Sig_transdc_His_kin-like_C"/>
</dbReference>
<dbReference type="GO" id="GO:0000155">
    <property type="term" value="F:phosphorelay sensor kinase activity"/>
    <property type="evidence" value="ECO:0007669"/>
    <property type="project" value="InterPro"/>
</dbReference>
<dbReference type="SUPFAM" id="SSF55874">
    <property type="entry name" value="ATPase domain of HSP90 chaperone/DNA topoisomerase II/histidine kinase"/>
    <property type="match status" value="1"/>
</dbReference>
<feature type="domain" description="HAMP" evidence="13">
    <location>
        <begin position="135"/>
        <end position="188"/>
    </location>
</feature>
<keyword evidence="15" id="KW-1185">Reference proteome</keyword>
<dbReference type="PROSITE" id="PS50109">
    <property type="entry name" value="HIS_KIN"/>
    <property type="match status" value="1"/>
</dbReference>
<dbReference type="SMART" id="SM00388">
    <property type="entry name" value="HisKA"/>
    <property type="match status" value="1"/>
</dbReference>
<evidence type="ECO:0000256" key="8">
    <source>
        <dbReference type="ARBA" id="ARBA00022989"/>
    </source>
</evidence>
<evidence type="ECO:0000256" key="9">
    <source>
        <dbReference type="ARBA" id="ARBA00023012"/>
    </source>
</evidence>
<dbReference type="PANTHER" id="PTHR45436:SF15">
    <property type="entry name" value="SENSOR HISTIDINE KINASE CUSS"/>
    <property type="match status" value="1"/>
</dbReference>
<name>A0A7W6G8G4_9SPHN</name>
<dbReference type="SUPFAM" id="SSF158472">
    <property type="entry name" value="HAMP domain-like"/>
    <property type="match status" value="1"/>
</dbReference>
<evidence type="ECO:0000256" key="1">
    <source>
        <dbReference type="ARBA" id="ARBA00000085"/>
    </source>
</evidence>
<gene>
    <name evidence="14" type="ORF">GGR38_004164</name>
</gene>
<dbReference type="GO" id="GO:0005886">
    <property type="term" value="C:plasma membrane"/>
    <property type="evidence" value="ECO:0007669"/>
    <property type="project" value="TreeGrafter"/>
</dbReference>
<proteinExistence type="predicted"/>
<keyword evidence="4" id="KW-0597">Phosphoprotein</keyword>
<evidence type="ECO:0000259" key="12">
    <source>
        <dbReference type="PROSITE" id="PS50109"/>
    </source>
</evidence>
<evidence type="ECO:0000313" key="15">
    <source>
        <dbReference type="Proteomes" id="UP000548867"/>
    </source>
</evidence>
<dbReference type="Pfam" id="PF02518">
    <property type="entry name" value="HATPase_c"/>
    <property type="match status" value="1"/>
</dbReference>
<reference evidence="14 15" key="1">
    <citation type="submission" date="2020-08" db="EMBL/GenBank/DDBJ databases">
        <title>Genomic Encyclopedia of Type Strains, Phase IV (KMG-IV): sequencing the most valuable type-strain genomes for metagenomic binning, comparative biology and taxonomic classification.</title>
        <authorList>
            <person name="Goeker M."/>
        </authorList>
    </citation>
    <scope>NUCLEOTIDE SEQUENCE [LARGE SCALE GENOMIC DNA]</scope>
    <source>
        <strain evidence="14 15">DSM 27057</strain>
    </source>
</reference>
<dbReference type="InterPro" id="IPR036097">
    <property type="entry name" value="HisK_dim/P_sf"/>
</dbReference>
<evidence type="ECO:0000256" key="2">
    <source>
        <dbReference type="ARBA" id="ARBA00004141"/>
    </source>
</evidence>
<dbReference type="Pfam" id="PF00672">
    <property type="entry name" value="HAMP"/>
    <property type="match status" value="1"/>
</dbReference>
<dbReference type="Gene3D" id="6.10.340.10">
    <property type="match status" value="1"/>
</dbReference>
<dbReference type="SMART" id="SM00304">
    <property type="entry name" value="HAMP"/>
    <property type="match status" value="1"/>
</dbReference>
<evidence type="ECO:0000256" key="4">
    <source>
        <dbReference type="ARBA" id="ARBA00022553"/>
    </source>
</evidence>
<dbReference type="AlphaFoldDB" id="A0A7W6G8G4"/>
<dbReference type="InterPro" id="IPR005467">
    <property type="entry name" value="His_kinase_dom"/>
</dbReference>
<dbReference type="InterPro" id="IPR003594">
    <property type="entry name" value="HATPase_dom"/>
</dbReference>
<keyword evidence="9" id="KW-0902">Two-component regulatory system</keyword>
<comment type="subcellular location">
    <subcellularLocation>
        <location evidence="2">Membrane</location>
        <topology evidence="2">Multi-pass membrane protein</topology>
    </subcellularLocation>
</comment>
<dbReference type="Gene3D" id="1.10.287.130">
    <property type="match status" value="1"/>
</dbReference>
<dbReference type="PRINTS" id="PR00344">
    <property type="entry name" value="BCTRLSENSOR"/>
</dbReference>
<evidence type="ECO:0000256" key="5">
    <source>
        <dbReference type="ARBA" id="ARBA00022679"/>
    </source>
</evidence>
<evidence type="ECO:0000256" key="3">
    <source>
        <dbReference type="ARBA" id="ARBA00012438"/>
    </source>
</evidence>
<comment type="catalytic activity">
    <reaction evidence="1">
        <text>ATP + protein L-histidine = ADP + protein N-phospho-L-histidine.</text>
        <dbReference type="EC" id="2.7.13.3"/>
    </reaction>
</comment>
<dbReference type="InterPro" id="IPR050428">
    <property type="entry name" value="TCS_sensor_his_kinase"/>
</dbReference>
<dbReference type="InterPro" id="IPR003661">
    <property type="entry name" value="HisK_dim/P_dom"/>
</dbReference>
<keyword evidence="10 11" id="KW-0472">Membrane</keyword>
<evidence type="ECO:0000259" key="13">
    <source>
        <dbReference type="PROSITE" id="PS50885"/>
    </source>
</evidence>
<protein>
    <recommendedName>
        <fullName evidence="3">histidine kinase</fullName>
        <ecNumber evidence="3">2.7.13.3</ecNumber>
    </recommendedName>
</protein>
<keyword evidence="5" id="KW-0808">Transferase</keyword>
<dbReference type="Proteomes" id="UP000548867">
    <property type="component" value="Unassembled WGS sequence"/>
</dbReference>
<keyword evidence="6 11" id="KW-0812">Transmembrane</keyword>
<dbReference type="SMART" id="SM00387">
    <property type="entry name" value="HATPase_c"/>
    <property type="match status" value="1"/>
</dbReference>
<feature type="domain" description="Histidine kinase" evidence="12">
    <location>
        <begin position="196"/>
        <end position="410"/>
    </location>
</feature>
<evidence type="ECO:0000256" key="6">
    <source>
        <dbReference type="ARBA" id="ARBA00022692"/>
    </source>
</evidence>
<dbReference type="EMBL" id="JACIDX010000020">
    <property type="protein sequence ID" value="MBB3957190.1"/>
    <property type="molecule type" value="Genomic_DNA"/>
</dbReference>
<dbReference type="RefSeq" id="WP_183628259.1">
    <property type="nucleotide sequence ID" value="NZ_JACIDX010000020.1"/>
</dbReference>
<evidence type="ECO:0000313" key="14">
    <source>
        <dbReference type="EMBL" id="MBB3957190.1"/>
    </source>
</evidence>
<keyword evidence="7 14" id="KW-0418">Kinase</keyword>